<gene>
    <name evidence="3" type="primary">LOC114645667</name>
</gene>
<dbReference type="Gene3D" id="3.40.640.10">
    <property type="entry name" value="Type I PLP-dependent aspartate aminotransferase-like (Major domain)"/>
    <property type="match status" value="1"/>
</dbReference>
<dbReference type="InterPro" id="IPR015422">
    <property type="entry name" value="PyrdxlP-dep_Trfase_small"/>
</dbReference>
<dbReference type="Proteomes" id="UP000694620">
    <property type="component" value="Chromosome 2"/>
</dbReference>
<dbReference type="PANTHER" id="PTHR43795">
    <property type="entry name" value="BIFUNCTIONAL ASPARTATE AMINOTRANSFERASE AND GLUTAMATE/ASPARTATE-PREPHENATE AMINOTRANSFERASE-RELATED"/>
    <property type="match status" value="1"/>
</dbReference>
<dbReference type="RefSeq" id="XP_028649327.1">
    <property type="nucleotide sequence ID" value="XM_028793494.2"/>
</dbReference>
<accession>A0A8C4RDZ2</accession>
<organism evidence="3 4">
    <name type="scientific">Erpetoichthys calabaricus</name>
    <name type="common">Rope fish</name>
    <name type="synonym">Calamoichthys calabaricus</name>
    <dbReference type="NCBI Taxonomy" id="27687"/>
    <lineage>
        <taxon>Eukaryota</taxon>
        <taxon>Metazoa</taxon>
        <taxon>Chordata</taxon>
        <taxon>Craniata</taxon>
        <taxon>Vertebrata</taxon>
        <taxon>Euteleostomi</taxon>
        <taxon>Actinopterygii</taxon>
        <taxon>Polypteriformes</taxon>
        <taxon>Polypteridae</taxon>
        <taxon>Erpetoichthys</taxon>
    </lineage>
</organism>
<dbReference type="PRINTS" id="PR00753">
    <property type="entry name" value="ACCSYNTHASE"/>
</dbReference>
<feature type="domain" description="Aminotransferase class I/classII large" evidence="2">
    <location>
        <begin position="75"/>
        <end position="437"/>
    </location>
</feature>
<dbReference type="PANTHER" id="PTHR43795:SF17">
    <property type="entry name" value="1-AMINOCYCLOPROPANE-1-CARBOXYLATE SYNTHASE-LIKE PROTEIN 1"/>
    <property type="match status" value="1"/>
</dbReference>
<proteinExistence type="predicted"/>
<dbReference type="GeneID" id="114645667"/>
<dbReference type="GO" id="GO:0008483">
    <property type="term" value="F:transaminase activity"/>
    <property type="evidence" value="ECO:0007669"/>
    <property type="project" value="TreeGrafter"/>
</dbReference>
<dbReference type="InterPro" id="IPR015424">
    <property type="entry name" value="PyrdxlP-dep_Trfase"/>
</dbReference>
<protein>
    <submittedName>
        <fullName evidence="3">1-aminocyclopropane-1-carboxylate synthase-like protein 1</fullName>
    </submittedName>
</protein>
<evidence type="ECO:0000256" key="1">
    <source>
        <dbReference type="ARBA" id="ARBA00022898"/>
    </source>
</evidence>
<evidence type="ECO:0000313" key="4">
    <source>
        <dbReference type="Proteomes" id="UP000694620"/>
    </source>
</evidence>
<sequence>MWTNSHIVHLPSCERTNREEMEVAQNTWVGAAPQKPSPYLSNRGNLIRDFTGILREGFLLYHKDKHDEKDNPNGMINLGTSENKLCTDLLSERLTQADMFHIEPHLLQYADWKGRNFLREEVARFLYDYCKAPRPLKADNVVTLNGCTSVFCCLSAVVCDPEDAVLVPTPFYGMIKKHFILYNNVKLVYAHLTSEVSAADENPFHLSVEKLEKALQEATQEGARVKAIILINPHNPLGDVYTSTEMMQFLEFAKRHELHAIIDEIYMLSVFDERTTFQSVLSFKKLPDPQRTHVMWGISKDFVASGMRVSCLYTENQDVISAIGELASFHGVPGTTQYQVAQLLRDRDWIDQVYLKAHRNRLREAHHYVVNELRNLEVPFLHRPAGFFVWADFRKFLKEETFEEEINLWHHFLCEKILICCGKAFECCEPGWFRIVFSDKLPRLQLGLQRLRKALQQLEENHQCIGP</sequence>
<dbReference type="InterPro" id="IPR050478">
    <property type="entry name" value="Ethylene_sulfur-biosynth"/>
</dbReference>
<dbReference type="RefSeq" id="XP_028649328.1">
    <property type="nucleotide sequence ID" value="XM_028793495.2"/>
</dbReference>
<dbReference type="AlphaFoldDB" id="A0A8C4RDZ2"/>
<dbReference type="InterPro" id="IPR015421">
    <property type="entry name" value="PyrdxlP-dep_Trfase_major"/>
</dbReference>
<dbReference type="OrthoDB" id="7042322at2759"/>
<reference evidence="3" key="3">
    <citation type="submission" date="2025-09" db="UniProtKB">
        <authorList>
            <consortium name="Ensembl"/>
        </authorList>
    </citation>
    <scope>IDENTIFICATION</scope>
</reference>
<evidence type="ECO:0000313" key="3">
    <source>
        <dbReference type="Ensembl" id="ENSECRP00000001048.1"/>
    </source>
</evidence>
<dbReference type="Gene3D" id="3.90.1150.10">
    <property type="entry name" value="Aspartate Aminotransferase, domain 1"/>
    <property type="match status" value="1"/>
</dbReference>
<dbReference type="CDD" id="cd00609">
    <property type="entry name" value="AAT_like"/>
    <property type="match status" value="1"/>
</dbReference>
<keyword evidence="1" id="KW-0663">Pyridoxal phosphate</keyword>
<dbReference type="InterPro" id="IPR004839">
    <property type="entry name" value="Aminotransferase_I/II_large"/>
</dbReference>
<reference evidence="3" key="2">
    <citation type="submission" date="2025-08" db="UniProtKB">
        <authorList>
            <consortium name="Ensembl"/>
        </authorList>
    </citation>
    <scope>IDENTIFICATION</scope>
</reference>
<keyword evidence="4" id="KW-1185">Reference proteome</keyword>
<dbReference type="Ensembl" id="ENSECRT00000001070.1">
    <property type="protein sequence ID" value="ENSECRP00000001048.1"/>
    <property type="gene ID" value="ENSECRG00000000717.1"/>
</dbReference>
<dbReference type="GeneTree" id="ENSGT00940000164760"/>
<reference evidence="3" key="1">
    <citation type="submission" date="2021-06" db="EMBL/GenBank/DDBJ databases">
        <authorList>
            <consortium name="Wellcome Sanger Institute Data Sharing"/>
        </authorList>
    </citation>
    <scope>NUCLEOTIDE SEQUENCE [LARGE SCALE GENOMIC DNA]</scope>
</reference>
<dbReference type="SUPFAM" id="SSF53383">
    <property type="entry name" value="PLP-dependent transferases"/>
    <property type="match status" value="1"/>
</dbReference>
<dbReference type="GO" id="GO:0030170">
    <property type="term" value="F:pyridoxal phosphate binding"/>
    <property type="evidence" value="ECO:0007669"/>
    <property type="project" value="InterPro"/>
</dbReference>
<dbReference type="GO" id="GO:0006520">
    <property type="term" value="P:amino acid metabolic process"/>
    <property type="evidence" value="ECO:0007669"/>
    <property type="project" value="TreeGrafter"/>
</dbReference>
<dbReference type="Pfam" id="PF00155">
    <property type="entry name" value="Aminotran_1_2"/>
    <property type="match status" value="1"/>
</dbReference>
<name>A0A8C4RDZ2_ERPCA</name>
<evidence type="ECO:0000259" key="2">
    <source>
        <dbReference type="Pfam" id="PF00155"/>
    </source>
</evidence>